<dbReference type="Gene3D" id="3.30.160.100">
    <property type="entry name" value="Ribosome hibernation promotion factor-like"/>
    <property type="match status" value="1"/>
</dbReference>
<dbReference type="NCBIfam" id="TIGR00741">
    <property type="entry name" value="yfiA"/>
    <property type="match status" value="1"/>
</dbReference>
<evidence type="ECO:0000313" key="3">
    <source>
        <dbReference type="EMBL" id="CAB4948447.1"/>
    </source>
</evidence>
<dbReference type="Pfam" id="PF02482">
    <property type="entry name" value="Ribosomal_S30AE"/>
    <property type="match status" value="1"/>
</dbReference>
<accession>A0A6J6CFB7</accession>
<organism evidence="2">
    <name type="scientific">freshwater metagenome</name>
    <dbReference type="NCBI Taxonomy" id="449393"/>
    <lineage>
        <taxon>unclassified sequences</taxon>
        <taxon>metagenomes</taxon>
        <taxon>ecological metagenomes</taxon>
    </lineage>
</organism>
<dbReference type="SUPFAM" id="SSF69754">
    <property type="entry name" value="Ribosome binding protein Y (YfiA homologue)"/>
    <property type="match status" value="1"/>
</dbReference>
<protein>
    <submittedName>
        <fullName evidence="2">Unannotated protein</fullName>
    </submittedName>
</protein>
<dbReference type="AlphaFoldDB" id="A0A6J6CFB7"/>
<dbReference type="InterPro" id="IPR003489">
    <property type="entry name" value="RHF/RaiA"/>
</dbReference>
<evidence type="ECO:0000313" key="2">
    <source>
        <dbReference type="EMBL" id="CAB4548903.1"/>
    </source>
</evidence>
<proteinExistence type="predicted"/>
<reference evidence="2" key="1">
    <citation type="submission" date="2020-05" db="EMBL/GenBank/DDBJ databases">
        <authorList>
            <person name="Chiriac C."/>
            <person name="Salcher M."/>
            <person name="Ghai R."/>
            <person name="Kavagutti S V."/>
        </authorList>
    </citation>
    <scope>NUCLEOTIDE SEQUENCE</scope>
</reference>
<dbReference type="InterPro" id="IPR036567">
    <property type="entry name" value="RHF-like"/>
</dbReference>
<dbReference type="EMBL" id="CAFBNQ010000001">
    <property type="protein sequence ID" value="CAB4948447.1"/>
    <property type="molecule type" value="Genomic_DNA"/>
</dbReference>
<sequence length="115" mass="13279">MKIVIHARHAELAEDFREIAEEKLVSMERFSVVIDRVEVEILHEQNPRQGKHSHRVILTSHGSGPLMRAEAAEFNDVAAFDAAIKNFELQIRKHHERSKSHNRETLRNKPLAVND</sequence>
<gene>
    <name evidence="2" type="ORF">UFOPK1541_00087</name>
    <name evidence="3" type="ORF">UFOPK3861_00030</name>
</gene>
<feature type="region of interest" description="Disordered" evidence="1">
    <location>
        <begin position="94"/>
        <end position="115"/>
    </location>
</feature>
<evidence type="ECO:0000256" key="1">
    <source>
        <dbReference type="SAM" id="MobiDB-lite"/>
    </source>
</evidence>
<dbReference type="EMBL" id="CAEZTA010000004">
    <property type="protein sequence ID" value="CAB4548903.1"/>
    <property type="molecule type" value="Genomic_DNA"/>
</dbReference>
<name>A0A6J6CFB7_9ZZZZ</name>